<dbReference type="InterPro" id="IPR002656">
    <property type="entry name" value="Acyl_transf_3_dom"/>
</dbReference>
<feature type="signal peptide" evidence="2">
    <location>
        <begin position="1"/>
        <end position="20"/>
    </location>
</feature>
<feature type="transmembrane region" description="Helical" evidence="1">
    <location>
        <begin position="590"/>
        <end position="607"/>
    </location>
</feature>
<dbReference type="Proteomes" id="UP001652582">
    <property type="component" value="Chromosome 20"/>
</dbReference>
<feature type="transmembrane region" description="Helical" evidence="1">
    <location>
        <begin position="372"/>
        <end position="391"/>
    </location>
</feature>
<feature type="transmembrane region" description="Helical" evidence="1">
    <location>
        <begin position="225"/>
        <end position="244"/>
    </location>
</feature>
<keyword evidence="1" id="KW-0472">Membrane</keyword>
<dbReference type="Pfam" id="PF01757">
    <property type="entry name" value="Acyl_transf_3"/>
    <property type="match status" value="1"/>
</dbReference>
<evidence type="ECO:0000256" key="1">
    <source>
        <dbReference type="SAM" id="Phobius"/>
    </source>
</evidence>
<dbReference type="PANTHER" id="PTHR11161:SF22">
    <property type="entry name" value="ACYLTRANSFERASE 3 DOMAIN-CONTAINING PROTEIN-RELATED"/>
    <property type="match status" value="1"/>
</dbReference>
<evidence type="ECO:0000256" key="2">
    <source>
        <dbReference type="SAM" id="SignalP"/>
    </source>
</evidence>
<protein>
    <submittedName>
        <fullName evidence="5">Nose resistant to fluoxetine protein 6</fullName>
    </submittedName>
</protein>
<evidence type="ECO:0000259" key="3">
    <source>
        <dbReference type="Pfam" id="PF01757"/>
    </source>
</evidence>
<keyword evidence="2" id="KW-0732">Signal</keyword>
<organism evidence="4 5">
    <name type="scientific">Bicyclus anynana</name>
    <name type="common">Squinting bush brown butterfly</name>
    <dbReference type="NCBI Taxonomy" id="110368"/>
    <lineage>
        <taxon>Eukaryota</taxon>
        <taxon>Metazoa</taxon>
        <taxon>Ecdysozoa</taxon>
        <taxon>Arthropoda</taxon>
        <taxon>Hexapoda</taxon>
        <taxon>Insecta</taxon>
        <taxon>Pterygota</taxon>
        <taxon>Neoptera</taxon>
        <taxon>Endopterygota</taxon>
        <taxon>Lepidoptera</taxon>
        <taxon>Glossata</taxon>
        <taxon>Ditrysia</taxon>
        <taxon>Papilionoidea</taxon>
        <taxon>Nymphalidae</taxon>
        <taxon>Satyrinae</taxon>
        <taxon>Satyrini</taxon>
        <taxon>Mycalesina</taxon>
        <taxon>Bicyclus</taxon>
    </lineage>
</organism>
<feature type="transmembrane region" description="Helical" evidence="1">
    <location>
        <begin position="398"/>
        <end position="418"/>
    </location>
</feature>
<feature type="chain" id="PRO_5046451594" evidence="2">
    <location>
        <begin position="21"/>
        <end position="678"/>
    </location>
</feature>
<dbReference type="InterPro" id="IPR052728">
    <property type="entry name" value="O2_lipid_transport_reg"/>
</dbReference>
<name>A0ABM3LXZ3_BICAN</name>
<keyword evidence="1" id="KW-0812">Transmembrane</keyword>
<keyword evidence="1" id="KW-1133">Transmembrane helix</keyword>
<feature type="transmembrane region" description="Helical" evidence="1">
    <location>
        <begin position="547"/>
        <end position="570"/>
    </location>
</feature>
<keyword evidence="4" id="KW-1185">Reference proteome</keyword>
<feature type="transmembrane region" description="Helical" evidence="1">
    <location>
        <begin position="160"/>
        <end position="179"/>
    </location>
</feature>
<sequence>MDFKWTMLLYLLLFCEGCFGVIYYLNDTEYERMPALYHMDDYEGCLQQPSGLYCTVHFSLVSDSPSDLLTMIQEYSVRRTHFNHTNLRYGICLTVTPNSPRNYANCQRYRGNISEVSTDFLEGCLNDTLWNGYKLKTKVTNHDCQSLSDNMNINIDATDIMVAVLLFIILLVNAIGSLIEIYSATEKPKEPTLLSCFAINRNWRKLISIEKNIDPRLQRLTGLHCIKCIIMAGVIMAHCVYPYLLTIKNTHTLELAYYSLPQYILLNGSIVLQTYLVSSAFLLIYKIELISEKENVGWNVVPVGIFVRYVRLTPALAVVIAVMATWFKFVGQGPLWAISGGLEMEDCRNRWWAYLFYMNNNISNAQCMIQTWYLAVDMQLHCFALVLYALLRRSRHKTAVLTAVFVIGVFVPAVHTYYQDLDGVLMVVPEQAKILFATDPTFNEVSRKAHTNVASYVAGMALAYLVYRWQKANADFDKYKHNNVASYVAGMALAYLVYRWQKANADFDKYKKYRVLYWAIFPLMLCIILAGAVFYRDAPREPMLLRLVFGTVAKPLFGVLMTVLICGMIFKIENFYRTILEWRVWAIPSRLSYCMFLVHFAFFRIYASTATTLTTMGPYDGLISFAWVCLYSMIVAVPLWLLVEAPFTEITKYLYHVANQYRFREDNTYQDNEKKIKK</sequence>
<feature type="transmembrane region" description="Helical" evidence="1">
    <location>
        <begin position="619"/>
        <end position="643"/>
    </location>
</feature>
<dbReference type="GeneID" id="112044840"/>
<feature type="transmembrane region" description="Helical" evidence="1">
    <location>
        <begin position="515"/>
        <end position="535"/>
    </location>
</feature>
<feature type="transmembrane region" description="Helical" evidence="1">
    <location>
        <begin position="264"/>
        <end position="285"/>
    </location>
</feature>
<proteinExistence type="predicted"/>
<dbReference type="RefSeq" id="XP_052743931.1">
    <property type="nucleotide sequence ID" value="XM_052887971.1"/>
</dbReference>
<feature type="transmembrane region" description="Helical" evidence="1">
    <location>
        <begin position="306"/>
        <end position="327"/>
    </location>
</feature>
<reference evidence="5" key="1">
    <citation type="submission" date="2025-08" db="UniProtKB">
        <authorList>
            <consortium name="RefSeq"/>
        </authorList>
    </citation>
    <scope>IDENTIFICATION</scope>
</reference>
<evidence type="ECO:0000313" key="5">
    <source>
        <dbReference type="RefSeq" id="XP_052743931.1"/>
    </source>
</evidence>
<accession>A0ABM3LXZ3</accession>
<gene>
    <name evidence="5" type="primary">LOC112044840</name>
</gene>
<dbReference type="PANTHER" id="PTHR11161">
    <property type="entry name" value="O-ACYLTRANSFERASE"/>
    <property type="match status" value="1"/>
</dbReference>
<evidence type="ECO:0000313" key="4">
    <source>
        <dbReference type="Proteomes" id="UP001652582"/>
    </source>
</evidence>
<feature type="domain" description="Acyltransferase 3" evidence="3">
    <location>
        <begin position="222"/>
        <end position="640"/>
    </location>
</feature>
<feature type="transmembrane region" description="Helical" evidence="1">
    <location>
        <begin position="482"/>
        <end position="500"/>
    </location>
</feature>